<dbReference type="EMBL" id="CACVBM020001229">
    <property type="protein sequence ID" value="CAA7040521.1"/>
    <property type="molecule type" value="Genomic_DNA"/>
</dbReference>
<evidence type="ECO:0000313" key="3">
    <source>
        <dbReference type="Proteomes" id="UP000467841"/>
    </source>
</evidence>
<keyword evidence="3" id="KW-1185">Reference proteome</keyword>
<accession>A0A6D2JKR6</accession>
<feature type="domain" description="Transposase-associated" evidence="1">
    <location>
        <begin position="11"/>
        <end position="91"/>
    </location>
</feature>
<dbReference type="InterPro" id="IPR029480">
    <property type="entry name" value="Transpos_assoc"/>
</dbReference>
<dbReference type="OrthoDB" id="1111660at2759"/>
<dbReference type="AlphaFoldDB" id="A0A6D2JKR6"/>
<proteinExistence type="predicted"/>
<evidence type="ECO:0000259" key="1">
    <source>
        <dbReference type="Pfam" id="PF13963"/>
    </source>
</evidence>
<name>A0A6D2JKR6_9BRAS</name>
<dbReference type="PANTHER" id="PTHR10775:SF188">
    <property type="entry name" value="TRANSPOSASE-ASSOCIATED DOMAIN-CONTAINING PROTEIN"/>
    <property type="match status" value="1"/>
</dbReference>
<gene>
    <name evidence="2" type="ORF">MERR_LOCUS27756</name>
</gene>
<protein>
    <recommendedName>
        <fullName evidence="1">Transposase-associated domain-containing protein</fullName>
    </recommendedName>
</protein>
<comment type="caution">
    <text evidence="2">The sequence shown here is derived from an EMBL/GenBank/DDBJ whole genome shotgun (WGS) entry which is preliminary data.</text>
</comment>
<organism evidence="2 3">
    <name type="scientific">Microthlaspi erraticum</name>
    <dbReference type="NCBI Taxonomy" id="1685480"/>
    <lineage>
        <taxon>Eukaryota</taxon>
        <taxon>Viridiplantae</taxon>
        <taxon>Streptophyta</taxon>
        <taxon>Embryophyta</taxon>
        <taxon>Tracheophyta</taxon>
        <taxon>Spermatophyta</taxon>
        <taxon>Magnoliopsida</taxon>
        <taxon>eudicotyledons</taxon>
        <taxon>Gunneridae</taxon>
        <taxon>Pentapetalae</taxon>
        <taxon>rosids</taxon>
        <taxon>malvids</taxon>
        <taxon>Brassicales</taxon>
        <taxon>Brassicaceae</taxon>
        <taxon>Coluteocarpeae</taxon>
        <taxon>Microthlaspi</taxon>
    </lineage>
</organism>
<sequence length="339" mass="39464">MSSGNGDYASRQWMYARIDSTSNQLSDAFIEGLKEFIDFAKNHVMFVQKKKMFCPCTKCENRKFLSDDTVAGHLYNRGFMPSYFVWVAHGEHYNIDNQPRQTQENTSMPNDVPMPVPNPYTEMVTDAFGEGMSSNPNMEEEPNEEAKRFFNLLRASQNALYDGCREELSQLSLASRCMALKTDYNLSEKCMDSISKMMRDYMPENSNATASYYETKKLMRSLGLPYMKIDVCQNNCMLFWKSDEALESCKFCGAQRFKGTKKPGRKQVPFRRMFYLPIADRLRRLYQSKKTASVMRWHKEHYSTHGVNKMCHHLTVKHGNTSTRYILILLMNLEMFILV</sequence>
<dbReference type="Proteomes" id="UP000467841">
    <property type="component" value="Unassembled WGS sequence"/>
</dbReference>
<dbReference type="Pfam" id="PF13963">
    <property type="entry name" value="Transpos_assoc"/>
    <property type="match status" value="1"/>
</dbReference>
<evidence type="ECO:0000313" key="2">
    <source>
        <dbReference type="EMBL" id="CAA7040521.1"/>
    </source>
</evidence>
<dbReference type="PANTHER" id="PTHR10775">
    <property type="entry name" value="OS08G0208400 PROTEIN"/>
    <property type="match status" value="1"/>
</dbReference>
<reference evidence="2" key="1">
    <citation type="submission" date="2020-01" db="EMBL/GenBank/DDBJ databases">
        <authorList>
            <person name="Mishra B."/>
        </authorList>
    </citation>
    <scope>NUCLEOTIDE SEQUENCE [LARGE SCALE GENOMIC DNA]</scope>
</reference>